<accession>A0ABW6I7P1</accession>
<proteinExistence type="predicted"/>
<evidence type="ECO:0000313" key="1">
    <source>
        <dbReference type="EMBL" id="MFE3872209.1"/>
    </source>
</evidence>
<dbReference type="Proteomes" id="UP001600107">
    <property type="component" value="Unassembled WGS sequence"/>
</dbReference>
<dbReference type="RefSeq" id="WP_379852503.1">
    <property type="nucleotide sequence ID" value="NZ_JBHZPY010000012.1"/>
</dbReference>
<gene>
    <name evidence="1" type="ORF">ACFX5F_13350</name>
</gene>
<keyword evidence="2" id="KW-1185">Reference proteome</keyword>
<dbReference type="EMBL" id="JBHZPY010000012">
    <property type="protein sequence ID" value="MFE3872209.1"/>
    <property type="molecule type" value="Genomic_DNA"/>
</dbReference>
<sequence length="185" mass="22932">MIWIINGKTLASNSSINYRLYKKAYSFHFIIPEYSSIIEGYHMDEFKEYLFETDFFQNLKDDPDLKNFSEDNGCWFEFDYYNKKDFHSIERNFYYTVREILNELYGYYDSEEIRKNFDSHFHLNHKDLYQIIVFKKKHWRKFIDECKFPVFIHLLDGLDDSLLYWYQKNKIITLKSFLNKYIKYS</sequence>
<protein>
    <submittedName>
        <fullName evidence="1">Uncharacterized protein</fullName>
    </submittedName>
</protein>
<organism evidence="1 2">
    <name type="scientific">Flavobacterium zhoui</name>
    <dbReference type="NCBI Taxonomy" id="3230414"/>
    <lineage>
        <taxon>Bacteria</taxon>
        <taxon>Pseudomonadati</taxon>
        <taxon>Bacteroidota</taxon>
        <taxon>Flavobacteriia</taxon>
        <taxon>Flavobacteriales</taxon>
        <taxon>Flavobacteriaceae</taxon>
        <taxon>Flavobacterium</taxon>
    </lineage>
</organism>
<name>A0ABW6I7P1_9FLAO</name>
<evidence type="ECO:0000313" key="2">
    <source>
        <dbReference type="Proteomes" id="UP001600107"/>
    </source>
</evidence>
<reference evidence="1 2" key="1">
    <citation type="submission" date="2024-06" db="EMBL/GenBank/DDBJ databases">
        <title>Flavobacterium spp. isolated from glacier.</title>
        <authorList>
            <person name="Han D."/>
        </authorList>
    </citation>
    <scope>NUCLEOTIDE SEQUENCE [LARGE SCALE GENOMIC DNA]</scope>
    <source>
        <strain evidence="1 2">ZS1P70</strain>
    </source>
</reference>
<comment type="caution">
    <text evidence="1">The sequence shown here is derived from an EMBL/GenBank/DDBJ whole genome shotgun (WGS) entry which is preliminary data.</text>
</comment>